<accession>A0A1I6CUU4</accession>
<feature type="compositionally biased region" description="Basic and acidic residues" evidence="6">
    <location>
        <begin position="148"/>
        <end position="157"/>
    </location>
</feature>
<comment type="subcellular location">
    <subcellularLocation>
        <location evidence="5">Cytoplasm</location>
    </subcellularLocation>
</comment>
<dbReference type="PANTHER" id="PTHR39190:SF1">
    <property type="entry name" value="FLAGELLAR ASSEMBLY FACTOR FLIW"/>
    <property type="match status" value="1"/>
</dbReference>
<proteinExistence type="inferred from homology"/>
<comment type="similarity">
    <text evidence="5">Belongs to the FliW family.</text>
</comment>
<dbReference type="GO" id="GO:0044780">
    <property type="term" value="P:bacterial-type flagellum assembly"/>
    <property type="evidence" value="ECO:0007669"/>
    <property type="project" value="UniProtKB-UniRule"/>
</dbReference>
<comment type="subunit">
    <text evidence="5">Interacts with translational regulator CsrA and flagellin(s).</text>
</comment>
<dbReference type="GO" id="GO:0006417">
    <property type="term" value="P:regulation of translation"/>
    <property type="evidence" value="ECO:0007669"/>
    <property type="project" value="UniProtKB-KW"/>
</dbReference>
<evidence type="ECO:0000256" key="4">
    <source>
        <dbReference type="ARBA" id="ARBA00023186"/>
    </source>
</evidence>
<evidence type="ECO:0000313" key="7">
    <source>
        <dbReference type="EMBL" id="SFQ96863.1"/>
    </source>
</evidence>
<dbReference type="Gene3D" id="2.30.290.10">
    <property type="entry name" value="BH3618-like"/>
    <property type="match status" value="1"/>
</dbReference>
<comment type="function">
    <text evidence="5">Acts as an anti-CsrA protein, binds CsrA and prevents it from repressing translation of its target genes, one of which is flagellin. Binds to flagellin and participates in the assembly of the flagellum.</text>
</comment>
<evidence type="ECO:0000256" key="3">
    <source>
        <dbReference type="ARBA" id="ARBA00022845"/>
    </source>
</evidence>
<keyword evidence="4 5" id="KW-0143">Chaperone</keyword>
<keyword evidence="7" id="KW-0282">Flagellum</keyword>
<keyword evidence="7" id="KW-0969">Cilium</keyword>
<name>A0A1I6CUU4_9FIRM</name>
<dbReference type="GO" id="GO:0005737">
    <property type="term" value="C:cytoplasm"/>
    <property type="evidence" value="ECO:0007669"/>
    <property type="project" value="UniProtKB-SubCell"/>
</dbReference>
<dbReference type="InterPro" id="IPR003775">
    <property type="entry name" value="Flagellar_assembly_factor_FliW"/>
</dbReference>
<feature type="region of interest" description="Disordered" evidence="6">
    <location>
        <begin position="135"/>
        <end position="157"/>
    </location>
</feature>
<dbReference type="STRING" id="39060.SAMN05660706_10273"/>
<keyword evidence="8" id="KW-1185">Reference proteome</keyword>
<dbReference type="PANTHER" id="PTHR39190">
    <property type="entry name" value="FLAGELLAR ASSEMBLY FACTOR FLIW"/>
    <property type="match status" value="1"/>
</dbReference>
<gene>
    <name evidence="5" type="primary">fliW</name>
    <name evidence="7" type="ORF">SAMN05660706_10273</name>
</gene>
<dbReference type="Proteomes" id="UP000199584">
    <property type="component" value="Unassembled WGS sequence"/>
</dbReference>
<keyword evidence="3 5" id="KW-0810">Translation regulation</keyword>
<evidence type="ECO:0000256" key="6">
    <source>
        <dbReference type="SAM" id="MobiDB-lite"/>
    </source>
</evidence>
<keyword evidence="7" id="KW-0966">Cell projection</keyword>
<sequence length="157" mass="17759">MKVKTTRFGVLEIDEKQIINFPRGIPGFENLRRFCILPVEGTENMQWLQAVEEPAVALLVIDPFKYFRGYTCNVPDQYIEELDIRDPAEALVLTTITVPRDNPAATTANLVAPIIINTRLNQARQVILNNSPYTTKHRLFPDQKPAPKPKEKVSGGE</sequence>
<dbReference type="NCBIfam" id="NF009793">
    <property type="entry name" value="PRK13285.1-1"/>
    <property type="match status" value="1"/>
</dbReference>
<dbReference type="RefSeq" id="WP_092481748.1">
    <property type="nucleotide sequence ID" value="NZ_FOYM01000002.1"/>
</dbReference>
<dbReference type="SUPFAM" id="SSF141457">
    <property type="entry name" value="BH3618-like"/>
    <property type="match status" value="1"/>
</dbReference>
<keyword evidence="1 5" id="KW-0963">Cytoplasm</keyword>
<protein>
    <recommendedName>
        <fullName evidence="5">Flagellar assembly factor FliW</fullName>
    </recommendedName>
</protein>
<dbReference type="AlphaFoldDB" id="A0A1I6CUU4"/>
<dbReference type="HAMAP" id="MF_01185">
    <property type="entry name" value="FliW"/>
    <property type="match status" value="1"/>
</dbReference>
<organism evidence="7 8">
    <name type="scientific">Desulfoscipio geothermicus DSM 3669</name>
    <dbReference type="NCBI Taxonomy" id="1121426"/>
    <lineage>
        <taxon>Bacteria</taxon>
        <taxon>Bacillati</taxon>
        <taxon>Bacillota</taxon>
        <taxon>Clostridia</taxon>
        <taxon>Eubacteriales</taxon>
        <taxon>Desulfallaceae</taxon>
        <taxon>Desulfoscipio</taxon>
    </lineage>
</organism>
<reference evidence="8" key="1">
    <citation type="submission" date="2016-10" db="EMBL/GenBank/DDBJ databases">
        <authorList>
            <person name="Varghese N."/>
            <person name="Submissions S."/>
        </authorList>
    </citation>
    <scope>NUCLEOTIDE SEQUENCE [LARGE SCALE GENOMIC DNA]</scope>
    <source>
        <strain evidence="8">DSM 3669</strain>
    </source>
</reference>
<evidence type="ECO:0000256" key="5">
    <source>
        <dbReference type="HAMAP-Rule" id="MF_01185"/>
    </source>
</evidence>
<keyword evidence="2 5" id="KW-1005">Bacterial flagellum biogenesis</keyword>
<dbReference type="Pfam" id="PF02623">
    <property type="entry name" value="FliW"/>
    <property type="match status" value="1"/>
</dbReference>
<evidence type="ECO:0000256" key="1">
    <source>
        <dbReference type="ARBA" id="ARBA00022490"/>
    </source>
</evidence>
<dbReference type="InterPro" id="IPR024046">
    <property type="entry name" value="Flagellar_assmbl_FliW_dom_sf"/>
</dbReference>
<evidence type="ECO:0000313" key="8">
    <source>
        <dbReference type="Proteomes" id="UP000199584"/>
    </source>
</evidence>
<dbReference type="OrthoDB" id="9801235at2"/>
<dbReference type="EMBL" id="FOYM01000002">
    <property type="protein sequence ID" value="SFQ96863.1"/>
    <property type="molecule type" value="Genomic_DNA"/>
</dbReference>
<evidence type="ECO:0000256" key="2">
    <source>
        <dbReference type="ARBA" id="ARBA00022795"/>
    </source>
</evidence>